<dbReference type="PaxDb" id="3880-AES58704"/>
<keyword evidence="4" id="KW-1185">Reference proteome</keyword>
<dbReference type="AlphaFoldDB" id="G7I286"/>
<sequence length="67" mass="7488">MLLFLSGFVRVGSCSSFGFSFAAIGCSSSNLSGMADFAENQGFHDSHRDYDNDFLHFPWISRFLNIL</sequence>
<reference evidence="2 4" key="1">
    <citation type="journal article" date="2011" name="Nature">
        <title>The Medicago genome provides insight into the evolution of rhizobial symbioses.</title>
        <authorList>
            <person name="Young N.D."/>
            <person name="Debelle F."/>
            <person name="Oldroyd G.E."/>
            <person name="Geurts R."/>
            <person name="Cannon S.B."/>
            <person name="Udvardi M.K."/>
            <person name="Benedito V.A."/>
            <person name="Mayer K.F."/>
            <person name="Gouzy J."/>
            <person name="Schoof H."/>
            <person name="Van de Peer Y."/>
            <person name="Proost S."/>
            <person name="Cook D.R."/>
            <person name="Meyers B.C."/>
            <person name="Spannagl M."/>
            <person name="Cheung F."/>
            <person name="De Mita S."/>
            <person name="Krishnakumar V."/>
            <person name="Gundlach H."/>
            <person name="Zhou S."/>
            <person name="Mudge J."/>
            <person name="Bharti A.K."/>
            <person name="Murray J.D."/>
            <person name="Naoumkina M.A."/>
            <person name="Rosen B."/>
            <person name="Silverstein K.A."/>
            <person name="Tang H."/>
            <person name="Rombauts S."/>
            <person name="Zhao P.X."/>
            <person name="Zhou P."/>
            <person name="Barbe V."/>
            <person name="Bardou P."/>
            <person name="Bechner M."/>
            <person name="Bellec A."/>
            <person name="Berger A."/>
            <person name="Berges H."/>
            <person name="Bidwell S."/>
            <person name="Bisseling T."/>
            <person name="Choisne N."/>
            <person name="Couloux A."/>
            <person name="Denny R."/>
            <person name="Deshpande S."/>
            <person name="Dai X."/>
            <person name="Doyle J.J."/>
            <person name="Dudez A.M."/>
            <person name="Farmer A.D."/>
            <person name="Fouteau S."/>
            <person name="Franken C."/>
            <person name="Gibelin C."/>
            <person name="Gish J."/>
            <person name="Goldstein S."/>
            <person name="Gonzalez A.J."/>
            <person name="Green P.J."/>
            <person name="Hallab A."/>
            <person name="Hartog M."/>
            <person name="Hua A."/>
            <person name="Humphray S.J."/>
            <person name="Jeong D.H."/>
            <person name="Jing Y."/>
            <person name="Jocker A."/>
            <person name="Kenton S.M."/>
            <person name="Kim D.J."/>
            <person name="Klee K."/>
            <person name="Lai H."/>
            <person name="Lang C."/>
            <person name="Lin S."/>
            <person name="Macmil S.L."/>
            <person name="Magdelenat G."/>
            <person name="Matthews L."/>
            <person name="McCorrison J."/>
            <person name="Monaghan E.L."/>
            <person name="Mun J.H."/>
            <person name="Najar F.Z."/>
            <person name="Nicholson C."/>
            <person name="Noirot C."/>
            <person name="O'Bleness M."/>
            <person name="Paule C.R."/>
            <person name="Poulain J."/>
            <person name="Prion F."/>
            <person name="Qin B."/>
            <person name="Qu C."/>
            <person name="Retzel E.F."/>
            <person name="Riddle C."/>
            <person name="Sallet E."/>
            <person name="Samain S."/>
            <person name="Samson N."/>
            <person name="Sanders I."/>
            <person name="Saurat O."/>
            <person name="Scarpelli C."/>
            <person name="Schiex T."/>
            <person name="Segurens B."/>
            <person name="Severin A.J."/>
            <person name="Sherrier D.J."/>
            <person name="Shi R."/>
            <person name="Sims S."/>
            <person name="Singer S.R."/>
            <person name="Sinharoy S."/>
            <person name="Sterck L."/>
            <person name="Viollet A."/>
            <person name="Wang B.B."/>
            <person name="Wang K."/>
            <person name="Wang M."/>
            <person name="Wang X."/>
            <person name="Warfsmann J."/>
            <person name="Weissenbach J."/>
            <person name="White D.D."/>
            <person name="White J.D."/>
            <person name="Wiley G.B."/>
            <person name="Wincker P."/>
            <person name="Xing Y."/>
            <person name="Yang L."/>
            <person name="Yao Z."/>
            <person name="Ying F."/>
            <person name="Zhai J."/>
            <person name="Zhou L."/>
            <person name="Zuber A."/>
            <person name="Denarie J."/>
            <person name="Dixon R.A."/>
            <person name="May G.D."/>
            <person name="Schwartz D.C."/>
            <person name="Rogers J."/>
            <person name="Quetier F."/>
            <person name="Town C.D."/>
            <person name="Roe B.A."/>
        </authorList>
    </citation>
    <scope>NUCLEOTIDE SEQUENCE [LARGE SCALE GENOMIC DNA]</scope>
    <source>
        <strain evidence="2">A17</strain>
        <strain evidence="3 4">cv. Jemalong A17</strain>
    </source>
</reference>
<dbReference type="EnsemblPlants" id="AES58704">
    <property type="protein sequence ID" value="AES58704"/>
    <property type="gene ID" value="MTR_1g007400"/>
</dbReference>
<reference evidence="3" key="3">
    <citation type="submission" date="2015-04" db="UniProtKB">
        <authorList>
            <consortium name="EnsemblPlants"/>
        </authorList>
    </citation>
    <scope>IDENTIFICATION</scope>
    <source>
        <strain evidence="3">cv. Jemalong A17</strain>
    </source>
</reference>
<feature type="chain" id="PRO_5014571907" description="Transmembrane protein" evidence="1">
    <location>
        <begin position="17"/>
        <end position="67"/>
    </location>
</feature>
<accession>G7I286</accession>
<keyword evidence="1" id="KW-0732">Signal</keyword>
<dbReference type="Proteomes" id="UP000002051">
    <property type="component" value="Unassembled WGS sequence"/>
</dbReference>
<proteinExistence type="predicted"/>
<evidence type="ECO:0000256" key="1">
    <source>
        <dbReference type="SAM" id="SignalP"/>
    </source>
</evidence>
<name>G7I286_MEDTR</name>
<reference evidence="2 4" key="2">
    <citation type="journal article" date="2014" name="BMC Genomics">
        <title>An improved genome release (version Mt4.0) for the model legume Medicago truncatula.</title>
        <authorList>
            <person name="Tang H."/>
            <person name="Krishnakumar V."/>
            <person name="Bidwell S."/>
            <person name="Rosen B."/>
            <person name="Chan A."/>
            <person name="Zhou S."/>
            <person name="Gentzbittel L."/>
            <person name="Childs K.L."/>
            <person name="Yandell M."/>
            <person name="Gundlach H."/>
            <person name="Mayer K.F."/>
            <person name="Schwartz D.C."/>
            <person name="Town C.D."/>
        </authorList>
    </citation>
    <scope>GENOME REANNOTATION</scope>
    <source>
        <strain evidence="3 4">cv. Jemalong A17</strain>
    </source>
</reference>
<dbReference type="EMBL" id="CM001217">
    <property type="protein sequence ID" value="AES58704.1"/>
    <property type="molecule type" value="Genomic_DNA"/>
</dbReference>
<evidence type="ECO:0000313" key="3">
    <source>
        <dbReference type="EnsemblPlants" id="AES58704"/>
    </source>
</evidence>
<feature type="signal peptide" evidence="1">
    <location>
        <begin position="1"/>
        <end position="16"/>
    </location>
</feature>
<evidence type="ECO:0000313" key="2">
    <source>
        <dbReference type="EMBL" id="AES58704.1"/>
    </source>
</evidence>
<organism evidence="2 4">
    <name type="scientific">Medicago truncatula</name>
    <name type="common">Barrel medic</name>
    <name type="synonym">Medicago tribuloides</name>
    <dbReference type="NCBI Taxonomy" id="3880"/>
    <lineage>
        <taxon>Eukaryota</taxon>
        <taxon>Viridiplantae</taxon>
        <taxon>Streptophyta</taxon>
        <taxon>Embryophyta</taxon>
        <taxon>Tracheophyta</taxon>
        <taxon>Spermatophyta</taxon>
        <taxon>Magnoliopsida</taxon>
        <taxon>eudicotyledons</taxon>
        <taxon>Gunneridae</taxon>
        <taxon>Pentapetalae</taxon>
        <taxon>rosids</taxon>
        <taxon>fabids</taxon>
        <taxon>Fabales</taxon>
        <taxon>Fabaceae</taxon>
        <taxon>Papilionoideae</taxon>
        <taxon>50 kb inversion clade</taxon>
        <taxon>NPAAA clade</taxon>
        <taxon>Hologalegina</taxon>
        <taxon>IRL clade</taxon>
        <taxon>Trifolieae</taxon>
        <taxon>Medicago</taxon>
    </lineage>
</organism>
<evidence type="ECO:0008006" key="5">
    <source>
        <dbReference type="Google" id="ProtNLM"/>
    </source>
</evidence>
<evidence type="ECO:0000313" key="4">
    <source>
        <dbReference type="Proteomes" id="UP000002051"/>
    </source>
</evidence>
<dbReference type="HOGENOM" id="CLU_2816178_0_0_1"/>
<gene>
    <name evidence="2" type="ordered locus">MTR_1g007400</name>
</gene>
<protein>
    <recommendedName>
        <fullName evidence="5">Transmembrane protein</fullName>
    </recommendedName>
</protein>